<protein>
    <submittedName>
        <fullName evidence="2">Uncharacterized protein</fullName>
    </submittedName>
</protein>
<gene>
    <name evidence="2" type="ORF">SJAG_03304</name>
</gene>
<feature type="region of interest" description="Disordered" evidence="1">
    <location>
        <begin position="303"/>
        <end position="324"/>
    </location>
</feature>
<feature type="compositionally biased region" description="Polar residues" evidence="1">
    <location>
        <begin position="104"/>
        <end position="113"/>
    </location>
</feature>
<dbReference type="eggNOG" id="ENOG502SAJQ">
    <property type="taxonomic scope" value="Eukaryota"/>
</dbReference>
<name>B6K3W2_SCHJY</name>
<evidence type="ECO:0000256" key="1">
    <source>
        <dbReference type="SAM" id="MobiDB-lite"/>
    </source>
</evidence>
<feature type="compositionally biased region" description="Low complexity" evidence="1">
    <location>
        <begin position="89"/>
        <end position="103"/>
    </location>
</feature>
<dbReference type="OMA" id="HKERSIP"/>
<dbReference type="OrthoDB" id="2430592at2759"/>
<dbReference type="JaponicusDB" id="SJAG_03304"/>
<feature type="region of interest" description="Disordered" evidence="1">
    <location>
        <begin position="201"/>
        <end position="246"/>
    </location>
</feature>
<reference evidence="2 3" key="1">
    <citation type="journal article" date="2011" name="Science">
        <title>Comparative functional genomics of the fission yeasts.</title>
        <authorList>
            <person name="Rhind N."/>
            <person name="Chen Z."/>
            <person name="Yassour M."/>
            <person name="Thompson D.A."/>
            <person name="Haas B.J."/>
            <person name="Habib N."/>
            <person name="Wapinski I."/>
            <person name="Roy S."/>
            <person name="Lin M.F."/>
            <person name="Heiman D.I."/>
            <person name="Young S.K."/>
            <person name="Furuya K."/>
            <person name="Guo Y."/>
            <person name="Pidoux A."/>
            <person name="Chen H.M."/>
            <person name="Robbertse B."/>
            <person name="Goldberg J.M."/>
            <person name="Aoki K."/>
            <person name="Bayne E.H."/>
            <person name="Berlin A.M."/>
            <person name="Desjardins C.A."/>
            <person name="Dobbs E."/>
            <person name="Dukaj L."/>
            <person name="Fan L."/>
            <person name="FitzGerald M.G."/>
            <person name="French C."/>
            <person name="Gujja S."/>
            <person name="Hansen K."/>
            <person name="Keifenheim D."/>
            <person name="Levin J.Z."/>
            <person name="Mosher R.A."/>
            <person name="Mueller C.A."/>
            <person name="Pfiffner J."/>
            <person name="Priest M."/>
            <person name="Russ C."/>
            <person name="Smialowska A."/>
            <person name="Swoboda P."/>
            <person name="Sykes S.M."/>
            <person name="Vaughn M."/>
            <person name="Vengrova S."/>
            <person name="Yoder R."/>
            <person name="Zeng Q."/>
            <person name="Allshire R."/>
            <person name="Baulcombe D."/>
            <person name="Birren B.W."/>
            <person name="Brown W."/>
            <person name="Ekwall K."/>
            <person name="Kellis M."/>
            <person name="Leatherwood J."/>
            <person name="Levin H."/>
            <person name="Margalit H."/>
            <person name="Martienssen R."/>
            <person name="Nieduszynski C.A."/>
            <person name="Spatafora J.W."/>
            <person name="Friedman N."/>
            <person name="Dalgaard J.Z."/>
            <person name="Baumann P."/>
            <person name="Niki H."/>
            <person name="Regev A."/>
            <person name="Nusbaum C."/>
        </authorList>
    </citation>
    <scope>NUCLEOTIDE SEQUENCE [LARGE SCALE GENOMIC DNA]</scope>
    <source>
        <strain evidence="3">yFS275 / FY16936</strain>
    </source>
</reference>
<evidence type="ECO:0000313" key="3">
    <source>
        <dbReference type="Proteomes" id="UP000001744"/>
    </source>
</evidence>
<dbReference type="VEuPathDB" id="FungiDB:SJAG_03304"/>
<accession>B6K3W2</accession>
<dbReference type="Proteomes" id="UP000001744">
    <property type="component" value="Unassembled WGS sequence"/>
</dbReference>
<dbReference type="STRING" id="402676.B6K3W2"/>
<dbReference type="EMBL" id="KE651167">
    <property type="protein sequence ID" value="EEB08169.1"/>
    <property type="molecule type" value="Genomic_DNA"/>
</dbReference>
<evidence type="ECO:0000313" key="2">
    <source>
        <dbReference type="EMBL" id="EEB08169.1"/>
    </source>
</evidence>
<dbReference type="RefSeq" id="XP_002174462.1">
    <property type="nucleotide sequence ID" value="XM_002174426.2"/>
</dbReference>
<sequence>MVRLTVSEVYTFLDNRAVPAQDGDEHSKPLPSALGPVLREPSPIKSMGATPSLSNRTVSTLRSLNATPIRSPSNSWRLSSAQRSAKLASLSTSTGSSSLKFGLVSQNPTPSKQRLQREHADTDAAPAGTKPCIVVPKRITPFATQVTRTPTRPYLNKDAFFSIQPTAHGASTSSALRMPASASRIPLGTPSRVVKRSALSLAEPTRMHSPSRAATVSPSARSTSPKYALSDSNLEPCSSPSSPTPILAGNRYNLDAAETRDLLTKPLDEELKVFVHPKLTQELHDLRDADLNAVAHVSYAKKNSKETSPEITQLPPSSPSIPILPKSTVTRITKENTKRNKKYRCNFEKVIVTETKSRPPSPNARLMSVQARQERSRRDQWAKDKGYSFAAGDEECWNPNSPAVNTRSVKWAPEIECDAQSLKRSSPSTVADRPMKGCIASKKVRRKG</sequence>
<feature type="region of interest" description="Disordered" evidence="1">
    <location>
        <begin position="19"/>
        <end position="58"/>
    </location>
</feature>
<dbReference type="AlphaFoldDB" id="B6K3W2"/>
<dbReference type="GeneID" id="7052473"/>
<feature type="compositionally biased region" description="Polar residues" evidence="1">
    <location>
        <begin position="212"/>
        <end position="241"/>
    </location>
</feature>
<feature type="region of interest" description="Disordered" evidence="1">
    <location>
        <begin position="420"/>
        <end position="448"/>
    </location>
</feature>
<feature type="compositionally biased region" description="Polar residues" evidence="1">
    <location>
        <begin position="49"/>
        <end position="58"/>
    </location>
</feature>
<proteinExistence type="predicted"/>
<dbReference type="HOGENOM" id="CLU_611332_0_0_1"/>
<keyword evidence="3" id="KW-1185">Reference proteome</keyword>
<organism evidence="2 3">
    <name type="scientific">Schizosaccharomyces japonicus (strain yFS275 / FY16936)</name>
    <name type="common">Fission yeast</name>
    <dbReference type="NCBI Taxonomy" id="402676"/>
    <lineage>
        <taxon>Eukaryota</taxon>
        <taxon>Fungi</taxon>
        <taxon>Dikarya</taxon>
        <taxon>Ascomycota</taxon>
        <taxon>Taphrinomycotina</taxon>
        <taxon>Schizosaccharomycetes</taxon>
        <taxon>Schizosaccharomycetales</taxon>
        <taxon>Schizosaccharomycetaceae</taxon>
        <taxon>Schizosaccharomyces</taxon>
    </lineage>
</organism>
<feature type="region of interest" description="Disordered" evidence="1">
    <location>
        <begin position="89"/>
        <end position="129"/>
    </location>
</feature>